<evidence type="ECO:0000256" key="1">
    <source>
        <dbReference type="SAM" id="MobiDB-lite"/>
    </source>
</evidence>
<feature type="region of interest" description="Disordered" evidence="1">
    <location>
        <begin position="360"/>
        <end position="389"/>
    </location>
</feature>
<feature type="compositionally biased region" description="Basic and acidic residues" evidence="1">
    <location>
        <begin position="374"/>
        <end position="387"/>
    </location>
</feature>
<evidence type="ECO:0000259" key="2">
    <source>
        <dbReference type="Pfam" id="PF02120"/>
    </source>
</evidence>
<proteinExistence type="predicted"/>
<protein>
    <recommendedName>
        <fullName evidence="2">Flagellar hook-length control protein-like C-terminal domain-containing protein</fullName>
    </recommendedName>
</protein>
<dbReference type="AlphaFoldDB" id="A0A0V8JEI4"/>
<dbReference type="EMBL" id="LNQN01000001">
    <property type="protein sequence ID" value="KSU85072.1"/>
    <property type="molecule type" value="Genomic_DNA"/>
</dbReference>
<reference evidence="3 4" key="1">
    <citation type="journal article" date="2014" name="Antonie Van Leeuwenhoek">
        <title>Fictibacillus enclensis sp. nov., isolated from marine sediment.</title>
        <authorList>
            <person name="Dastager S.G."/>
            <person name="Mawlankar R."/>
            <person name="Srinivasan K."/>
            <person name="Tang S.K."/>
            <person name="Lee J.C."/>
            <person name="Ramana V.V."/>
            <person name="Shouche Y.S."/>
        </authorList>
    </citation>
    <scope>NUCLEOTIDE SEQUENCE [LARGE SCALE GENOMIC DNA]</scope>
    <source>
        <strain evidence="3 4">NIO-1003</strain>
    </source>
</reference>
<feature type="region of interest" description="Disordered" evidence="1">
    <location>
        <begin position="26"/>
        <end position="50"/>
    </location>
</feature>
<evidence type="ECO:0000313" key="4">
    <source>
        <dbReference type="Proteomes" id="UP000054099"/>
    </source>
</evidence>
<feature type="compositionally biased region" description="Polar residues" evidence="1">
    <location>
        <begin position="360"/>
        <end position="373"/>
    </location>
</feature>
<dbReference type="InterPro" id="IPR021136">
    <property type="entry name" value="Flagellar_hook_control-like_C"/>
</dbReference>
<name>A0A0V8JEI4_9BACL</name>
<dbReference type="OrthoDB" id="2112988at2"/>
<accession>A0A0V8JEI4</accession>
<organism evidence="3 4">
    <name type="scientific">Fictibacillus enclensis</name>
    <dbReference type="NCBI Taxonomy" id="1017270"/>
    <lineage>
        <taxon>Bacteria</taxon>
        <taxon>Bacillati</taxon>
        <taxon>Bacillota</taxon>
        <taxon>Bacilli</taxon>
        <taxon>Bacillales</taxon>
        <taxon>Fictibacillaceae</taxon>
        <taxon>Fictibacillus</taxon>
    </lineage>
</organism>
<dbReference type="Proteomes" id="UP000054099">
    <property type="component" value="Unassembled WGS sequence"/>
</dbReference>
<dbReference type="InterPro" id="IPR038610">
    <property type="entry name" value="FliK-like_C_sf"/>
</dbReference>
<evidence type="ECO:0000313" key="3">
    <source>
        <dbReference type="EMBL" id="KSU85072.1"/>
    </source>
</evidence>
<keyword evidence="4" id="KW-1185">Reference proteome</keyword>
<comment type="caution">
    <text evidence="3">The sequence shown here is derived from an EMBL/GenBank/DDBJ whole genome shotgun (WGS) entry which is preliminary data.</text>
</comment>
<feature type="domain" description="Flagellar hook-length control protein-like C-terminal" evidence="2">
    <location>
        <begin position="284"/>
        <end position="361"/>
    </location>
</feature>
<dbReference type="CDD" id="cd17470">
    <property type="entry name" value="T3SS_Flik_C"/>
    <property type="match status" value="1"/>
</dbReference>
<dbReference type="Gene3D" id="3.30.750.140">
    <property type="match status" value="1"/>
</dbReference>
<gene>
    <name evidence="3" type="ORF">AS030_06000</name>
</gene>
<sequence length="400" mass="44205">MKMAEMAGMDRLPVMVQRSALPGCASPGSSLFSEELEQSQKNIQSPKHAELPSGTISEELKGLIKGWVALLGEQGQTQKEEVLDMTEVKSLLQHLPAAWISEITNLVQNVQFPVSFEKERSSPPAQMITAFILLESAVEGKHSTLTATKATDDVISGIHKGIKQLFPFLKEQQHVSMKMLAEQLEQRLAGYETKPGATLNAKPFLEPVVIANNQKNIVPAISQKTSETDVHQHTNRPVSFMGQGGFIPVLKQFELHVQPEKEGNSTKTFVQEIEKIILGGKFSASTNGMAKLNIRLTPEHLGTLNIELISKNGELSAKIMTSSLGAKEMMESHIHLLKNNLSTSHIQLDRVVVVDQSPEQGFTQQGSNSGNQQDRGRPPLQERRTEEEFYDLLQDMVKEG</sequence>
<dbReference type="Pfam" id="PF02120">
    <property type="entry name" value="Flg_hook"/>
    <property type="match status" value="1"/>
</dbReference>